<dbReference type="PANTHER" id="PTHR43377">
    <property type="entry name" value="BILIVERDIN REDUCTASE A"/>
    <property type="match status" value="1"/>
</dbReference>
<sequence length="423" mass="48624">MNFIKVAVVGAGSRGRHAYGNYVLNNQDKIRYVAVIEPDINKRFELAKEHNIKLEMCFDNEDDFFKLGKVCDAIIIAHQDKQHYNTTMKALNLGYDVLLEKPMTPDPFECLSLEECARKNGANLMVCHVLRYTEFYEKIKDLIDKKVIGELIGFDHKENIGHYHMAHSFVRGNWRNSNETSPIILAKTCHDMDIITWLINDECTAVYSSGDLNYFKKENAQKESSKKCLECTLKEECNFSAKRIYLDNCRNIWPVNTLCANPNYENIKNILDKTNYGTCVWKVEDNDVCDNQVAVIEFKNGVRGTFTVTAFTHNQFRETMLFGTKGSIYANTRDNEIIVRKHGIDEYEESNILLIKPKRVVGGHGGGDVGLMEDFINVVNGSCKTPRTSVEQSIQSHFMSYACEKSRIEKRRINIEEFKKEIK</sequence>
<reference evidence="4 5" key="1">
    <citation type="submission" date="2020-08" db="EMBL/GenBank/DDBJ databases">
        <title>A Genomic Blueprint of the Chicken Gut Microbiome.</title>
        <authorList>
            <person name="Gilroy R."/>
            <person name="Ravi A."/>
            <person name="Getino M."/>
            <person name="Pursley I."/>
            <person name="Horton D.L."/>
            <person name="Alikhan N.-F."/>
            <person name="Baker D."/>
            <person name="Gharbi K."/>
            <person name="Hall N."/>
            <person name="Watson M."/>
            <person name="Adriaenssens E.M."/>
            <person name="Foster-Nyarko E."/>
            <person name="Jarju S."/>
            <person name="Secka A."/>
            <person name="Antonio M."/>
            <person name="Oren A."/>
            <person name="Chaudhuri R."/>
            <person name="La Ragione R.M."/>
            <person name="Hildebrand F."/>
            <person name="Pallen M.J."/>
        </authorList>
    </citation>
    <scope>NUCLEOTIDE SEQUENCE [LARGE SCALE GENOMIC DNA]</scope>
    <source>
        <strain evidence="4 5">Sa3CUN1</strain>
    </source>
</reference>
<dbReference type="SUPFAM" id="SSF55347">
    <property type="entry name" value="Glyceraldehyde-3-phosphate dehydrogenase-like, C-terminal domain"/>
    <property type="match status" value="1"/>
</dbReference>
<dbReference type="Gene3D" id="3.40.50.720">
    <property type="entry name" value="NAD(P)-binding Rossmann-like Domain"/>
    <property type="match status" value="1"/>
</dbReference>
<comment type="caution">
    <text evidence="4">The sequence shown here is derived from an EMBL/GenBank/DDBJ whole genome shotgun (WGS) entry which is preliminary data.</text>
</comment>
<accession>A0ABR8Q1V4</accession>
<dbReference type="PANTHER" id="PTHR43377:SF2">
    <property type="entry name" value="BINDING ROSSMANN FOLD OXIDOREDUCTASE, PUTATIVE (AFU_ORTHOLOGUE AFUA_4G00560)-RELATED"/>
    <property type="match status" value="1"/>
</dbReference>
<dbReference type="SUPFAM" id="SSF51735">
    <property type="entry name" value="NAD(P)-binding Rossmann-fold domains"/>
    <property type="match status" value="1"/>
</dbReference>
<gene>
    <name evidence="4" type="ORF">H9660_04530</name>
</gene>
<evidence type="ECO:0000313" key="5">
    <source>
        <dbReference type="Proteomes" id="UP000640335"/>
    </source>
</evidence>
<evidence type="ECO:0000259" key="2">
    <source>
        <dbReference type="Pfam" id="PF01408"/>
    </source>
</evidence>
<protein>
    <submittedName>
        <fullName evidence="4">Gfo/Idh/MocA family oxidoreductase</fullName>
    </submittedName>
</protein>
<dbReference type="Pfam" id="PF01408">
    <property type="entry name" value="GFO_IDH_MocA"/>
    <property type="match status" value="1"/>
</dbReference>
<feature type="domain" description="Gfo/Idh/MocA-like oxidoreductase C-terminal" evidence="3">
    <location>
        <begin position="140"/>
        <end position="414"/>
    </location>
</feature>
<dbReference type="InterPro" id="IPR004104">
    <property type="entry name" value="Gfo/Idh/MocA-like_OxRdtase_C"/>
</dbReference>
<feature type="domain" description="Gfo/Idh/MocA-like oxidoreductase N-terminal" evidence="2">
    <location>
        <begin position="4"/>
        <end position="127"/>
    </location>
</feature>
<dbReference type="Pfam" id="PF02894">
    <property type="entry name" value="GFO_IDH_MocA_C"/>
    <property type="match status" value="1"/>
</dbReference>
<evidence type="ECO:0000313" key="4">
    <source>
        <dbReference type="EMBL" id="MBD7914404.1"/>
    </source>
</evidence>
<dbReference type="RefSeq" id="WP_191748975.1">
    <property type="nucleotide sequence ID" value="NZ_JACSQZ010000010.1"/>
</dbReference>
<organism evidence="4 5">
    <name type="scientific">Clostridium gallinarum</name>
    <dbReference type="NCBI Taxonomy" id="2762246"/>
    <lineage>
        <taxon>Bacteria</taxon>
        <taxon>Bacillati</taxon>
        <taxon>Bacillota</taxon>
        <taxon>Clostridia</taxon>
        <taxon>Eubacteriales</taxon>
        <taxon>Clostridiaceae</taxon>
        <taxon>Clostridium</taxon>
    </lineage>
</organism>
<dbReference type="Gene3D" id="3.30.360.10">
    <property type="entry name" value="Dihydrodipicolinate Reductase, domain 2"/>
    <property type="match status" value="1"/>
</dbReference>
<evidence type="ECO:0000259" key="3">
    <source>
        <dbReference type="Pfam" id="PF02894"/>
    </source>
</evidence>
<evidence type="ECO:0000256" key="1">
    <source>
        <dbReference type="ARBA" id="ARBA00010928"/>
    </source>
</evidence>
<proteinExistence type="inferred from homology"/>
<keyword evidence="5" id="KW-1185">Reference proteome</keyword>
<dbReference type="Proteomes" id="UP000640335">
    <property type="component" value="Unassembled WGS sequence"/>
</dbReference>
<dbReference type="InterPro" id="IPR036291">
    <property type="entry name" value="NAD(P)-bd_dom_sf"/>
</dbReference>
<name>A0ABR8Q1V4_9CLOT</name>
<comment type="similarity">
    <text evidence="1">Belongs to the Gfo/Idh/MocA family.</text>
</comment>
<dbReference type="InterPro" id="IPR000683">
    <property type="entry name" value="Gfo/Idh/MocA-like_OxRdtase_N"/>
</dbReference>
<dbReference type="InterPro" id="IPR051450">
    <property type="entry name" value="Gfo/Idh/MocA_Oxidoreductases"/>
</dbReference>
<dbReference type="EMBL" id="JACSQZ010000010">
    <property type="protein sequence ID" value="MBD7914404.1"/>
    <property type="molecule type" value="Genomic_DNA"/>
</dbReference>